<name>A0A0A6ZER3_ECOLX</name>
<dbReference type="GO" id="GO:0016758">
    <property type="term" value="F:hexosyltransferase activity"/>
    <property type="evidence" value="ECO:0007669"/>
    <property type="project" value="TreeGrafter"/>
</dbReference>
<dbReference type="PANTHER" id="PTHR45947">
    <property type="entry name" value="SULFOQUINOVOSYL TRANSFERASE SQD2"/>
    <property type="match status" value="1"/>
</dbReference>
<dbReference type="SUPFAM" id="SSF53756">
    <property type="entry name" value="UDP-Glycosyltransferase/glycogen phosphorylase"/>
    <property type="match status" value="1"/>
</dbReference>
<keyword evidence="2" id="KW-0808">Transferase</keyword>
<gene>
    <name evidence="2" type="primary">wbwH</name>
</gene>
<dbReference type="CDD" id="cd03794">
    <property type="entry name" value="GT4_WbuB-like"/>
    <property type="match status" value="1"/>
</dbReference>
<proteinExistence type="predicted"/>
<dbReference type="InterPro" id="IPR050194">
    <property type="entry name" value="Glycosyltransferase_grp1"/>
</dbReference>
<dbReference type="Pfam" id="PF00534">
    <property type="entry name" value="Glycos_transf_1"/>
    <property type="match status" value="1"/>
</dbReference>
<protein>
    <submittedName>
        <fullName evidence="2">Glucosyl transferase</fullName>
    </submittedName>
</protein>
<dbReference type="Gene3D" id="3.40.50.2000">
    <property type="entry name" value="Glycogen Phosphorylase B"/>
    <property type="match status" value="2"/>
</dbReference>
<accession>A0A0A6ZER3</accession>
<dbReference type="AlphaFoldDB" id="A0A0A6ZER3"/>
<feature type="domain" description="Glycosyl transferase family 1" evidence="1">
    <location>
        <begin position="222"/>
        <end position="380"/>
    </location>
</feature>
<evidence type="ECO:0000259" key="1">
    <source>
        <dbReference type="Pfam" id="PF00534"/>
    </source>
</evidence>
<dbReference type="InterPro" id="IPR001296">
    <property type="entry name" value="Glyco_trans_1"/>
</dbReference>
<sequence length="402" mass="45765">MEKAIMRIALICDDYLPDSTRVSAKMMHELACGLLREGHEPVVFCPNGGVGTELKVIYLDGICIYKYPNGQTKDISKIKRAFNETMLSFNAWHYLSSEIKRKKIDGVIYYSPSIFFGAFVKKIKKYWKCKSYLILRDSFPQWLVDQRIIRRNGMLEKYFRFFEKKNYTAANYIGVMSSKNKELFTLQYPHYKNVDVLYNWADLNSTQDVSPSDILERLSLADKVIFFYGGNIGHAQDMANLMRLAIGMRTINYVHFLFVGQGDEVELVKKTIAENALENCTYLPAISQSEYKSILKVVHVGLFSLAKNHSVHNFPGKLLGYMANKLPILGSVNEGNDLMQVLIGAKAGYVHVNGYDAELLQSAIKLATEEKLRNELGENGHSLLEKTFSTQSAVENILLRLK</sequence>
<organism evidence="2">
    <name type="scientific">Escherichia coli</name>
    <dbReference type="NCBI Taxonomy" id="562"/>
    <lineage>
        <taxon>Bacteria</taxon>
        <taxon>Pseudomonadati</taxon>
        <taxon>Pseudomonadota</taxon>
        <taxon>Gammaproteobacteria</taxon>
        <taxon>Enterobacterales</taxon>
        <taxon>Enterobacteriaceae</taxon>
        <taxon>Escherichia</taxon>
    </lineage>
</organism>
<reference evidence="2" key="1">
    <citation type="submission" date="2012-08" db="EMBL/GenBank/DDBJ databases">
        <title>E. coli O antigen sequences.</title>
        <authorList>
            <person name="Liu Y."/>
            <person name="Fratamico P."/>
            <person name="Yan X."/>
            <person name="Ream A."/>
            <person name="DebRoy C."/>
            <person name="Wang W."/>
            <person name="Losada L."/>
            <person name="Sanka R."/>
            <person name="Brinkac L."/>
            <person name="Radune D."/>
            <person name="Meng J."/>
            <person name="Toro M."/>
            <person name="Li R."/>
        </authorList>
    </citation>
    <scope>NUCLEOTIDE SEQUENCE</scope>
    <source>
        <strain evidence="2">O163</strain>
    </source>
</reference>
<dbReference type="EMBL" id="JX501339">
    <property type="protein sequence ID" value="AGN91865.1"/>
    <property type="molecule type" value="Genomic_DNA"/>
</dbReference>
<evidence type="ECO:0000313" key="2">
    <source>
        <dbReference type="EMBL" id="AGN91865.1"/>
    </source>
</evidence>
<dbReference type="PANTHER" id="PTHR45947:SF3">
    <property type="entry name" value="SULFOQUINOVOSYL TRANSFERASE SQD2"/>
    <property type="match status" value="1"/>
</dbReference>